<dbReference type="Pfam" id="PF06831">
    <property type="entry name" value="H2TH"/>
    <property type="match status" value="1"/>
</dbReference>
<dbReference type="SUPFAM" id="SSF57716">
    <property type="entry name" value="Glucocorticoid receptor-like (DNA-binding domain)"/>
    <property type="match status" value="1"/>
</dbReference>
<organism evidence="18 19">
    <name type="scientific">Thermincola ferriacetica</name>
    <dbReference type="NCBI Taxonomy" id="281456"/>
    <lineage>
        <taxon>Bacteria</taxon>
        <taxon>Bacillati</taxon>
        <taxon>Bacillota</taxon>
        <taxon>Clostridia</taxon>
        <taxon>Eubacteriales</taxon>
        <taxon>Thermincolaceae</taxon>
        <taxon>Thermincola</taxon>
    </lineage>
</organism>
<dbReference type="GO" id="GO:0140078">
    <property type="term" value="F:class I DNA-(apurinic or apyrimidinic site) endonuclease activity"/>
    <property type="evidence" value="ECO:0007669"/>
    <property type="project" value="UniProtKB-EC"/>
</dbReference>
<evidence type="ECO:0000256" key="13">
    <source>
        <dbReference type="ARBA" id="ARBA00023295"/>
    </source>
</evidence>
<dbReference type="InterPro" id="IPR010979">
    <property type="entry name" value="Ribosomal_uS13-like_H2TH"/>
</dbReference>
<keyword evidence="12 15" id="KW-0511">Multifunctional enzyme</keyword>
<comment type="similarity">
    <text evidence="2 15">Belongs to the FPG family.</text>
</comment>
<dbReference type="GO" id="GO:0008270">
    <property type="term" value="F:zinc ion binding"/>
    <property type="evidence" value="ECO:0007669"/>
    <property type="project" value="UniProtKB-UniRule"/>
</dbReference>
<evidence type="ECO:0000256" key="1">
    <source>
        <dbReference type="ARBA" id="ARBA00001668"/>
    </source>
</evidence>
<evidence type="ECO:0000256" key="15">
    <source>
        <dbReference type="HAMAP-Rule" id="MF_00103"/>
    </source>
</evidence>
<keyword evidence="19" id="KW-1185">Reference proteome</keyword>
<dbReference type="InterPro" id="IPR010663">
    <property type="entry name" value="Znf_FPG/IleRS"/>
</dbReference>
<dbReference type="InterPro" id="IPR020629">
    <property type="entry name" value="FPG_Glyclase"/>
</dbReference>
<dbReference type="InterPro" id="IPR015887">
    <property type="entry name" value="DNA_glyclase_Znf_dom_DNA_BS"/>
</dbReference>
<dbReference type="EC" id="4.2.99.18" evidence="15"/>
<evidence type="ECO:0000259" key="16">
    <source>
        <dbReference type="PROSITE" id="PS51066"/>
    </source>
</evidence>
<reference evidence="19" key="1">
    <citation type="submission" date="2015-07" db="EMBL/GenBank/DDBJ databases">
        <title>Complete Genome of Thermincola ferriacetica strain Z-0001T.</title>
        <authorList>
            <person name="Lusk B."/>
            <person name="Badalamenti J.P."/>
            <person name="Parameswaran P."/>
            <person name="Bond D.R."/>
            <person name="Torres C.I."/>
        </authorList>
    </citation>
    <scope>NUCLEOTIDE SEQUENCE [LARGE SCALE GENOMIC DNA]</scope>
    <source>
        <strain evidence="19">Z-0001</strain>
    </source>
</reference>
<dbReference type="SUPFAM" id="SSF46946">
    <property type="entry name" value="S13-like H2TH domain"/>
    <property type="match status" value="1"/>
</dbReference>
<dbReference type="FunFam" id="1.10.8.50:FF:000003">
    <property type="entry name" value="Formamidopyrimidine-DNA glycosylase"/>
    <property type="match status" value="1"/>
</dbReference>
<evidence type="ECO:0000256" key="4">
    <source>
        <dbReference type="ARBA" id="ARBA00022723"/>
    </source>
</evidence>
<keyword evidence="8 15" id="KW-0862">Zinc</keyword>
<dbReference type="PROSITE" id="PS51066">
    <property type="entry name" value="ZF_FPG_2"/>
    <property type="match status" value="1"/>
</dbReference>
<dbReference type="Gene3D" id="1.10.8.50">
    <property type="match status" value="1"/>
</dbReference>
<comment type="caution">
    <text evidence="18">The sequence shown here is derived from an EMBL/GenBank/DDBJ whole genome shotgun (WGS) entry which is preliminary data.</text>
</comment>
<dbReference type="GO" id="GO:0003690">
    <property type="term" value="F:double-stranded DNA binding"/>
    <property type="evidence" value="ECO:0007669"/>
    <property type="project" value="UniProtKB-ARBA"/>
</dbReference>
<dbReference type="Proteomes" id="UP000037175">
    <property type="component" value="Unassembled WGS sequence"/>
</dbReference>
<protein>
    <recommendedName>
        <fullName evidence="15">Formamidopyrimidine-DNA glycosylase</fullName>
        <shortName evidence="15">Fapy-DNA glycosylase</shortName>
        <ecNumber evidence="15">3.2.2.23</ecNumber>
    </recommendedName>
    <alternativeName>
        <fullName evidence="15">DNA-(apurinic or apyrimidinic site) lyase MutM</fullName>
        <shortName evidence="15">AP lyase MutM</shortName>
        <ecNumber evidence="15">4.2.99.18</ecNumber>
    </alternativeName>
</protein>
<comment type="cofactor">
    <cofactor evidence="15">
        <name>Zn(2+)</name>
        <dbReference type="ChEBI" id="CHEBI:29105"/>
    </cofactor>
    <text evidence="15">Binds 1 zinc ion per subunit.</text>
</comment>
<comment type="subunit">
    <text evidence="3 15">Monomer.</text>
</comment>
<evidence type="ECO:0000256" key="7">
    <source>
        <dbReference type="ARBA" id="ARBA00022801"/>
    </source>
</evidence>
<dbReference type="EMBL" id="LGTE01000004">
    <property type="protein sequence ID" value="KNZ70376.1"/>
    <property type="molecule type" value="Genomic_DNA"/>
</dbReference>
<evidence type="ECO:0000313" key="19">
    <source>
        <dbReference type="Proteomes" id="UP000037175"/>
    </source>
</evidence>
<feature type="active site" description="Schiff-base intermediate with DNA" evidence="15">
    <location>
        <position position="2"/>
    </location>
</feature>
<dbReference type="RefSeq" id="WP_013119849.1">
    <property type="nucleotide sequence ID" value="NZ_LGTE01000004.1"/>
</dbReference>
<evidence type="ECO:0000256" key="6">
    <source>
        <dbReference type="ARBA" id="ARBA00022771"/>
    </source>
</evidence>
<sequence length="275" mass="31505">MPELPEVETVKRSLEEKLLGKSIQHVDIFMDKVIKEPSVEEFQQILAGREILNLGRRGKYLLLYLSGGYAIVFHLRMTGQLIYSERTAVRAKHTHLVFHLSDDNELRFTDQRQFGRVYLLPDDQLDKITGLRTMGVEPLTEEFTKEFLKKELKRKRTKIKALLLDQTFIAGIGNIYADEALFRAKINPERLASTLNQREISRLHRAIVEVLTEGIENRGTSIKDYVDGEGKSGNYQDLLKVYGKEEKPCPVCGSVILRKKIGGRSSYYCGRCQKA</sequence>
<keyword evidence="11 15" id="KW-0456">Lyase</keyword>
<dbReference type="InterPro" id="IPR035937">
    <property type="entry name" value="FPG_N"/>
</dbReference>
<dbReference type="PROSITE" id="PS01242">
    <property type="entry name" value="ZF_FPG_1"/>
    <property type="match status" value="1"/>
</dbReference>
<evidence type="ECO:0000256" key="8">
    <source>
        <dbReference type="ARBA" id="ARBA00022833"/>
    </source>
</evidence>
<feature type="active site" description="Proton donor; for delta-elimination activity" evidence="15">
    <location>
        <position position="264"/>
    </location>
</feature>
<dbReference type="PANTHER" id="PTHR22993">
    <property type="entry name" value="FORMAMIDOPYRIMIDINE-DNA GLYCOSYLASE"/>
    <property type="match status" value="1"/>
</dbReference>
<evidence type="ECO:0000256" key="12">
    <source>
        <dbReference type="ARBA" id="ARBA00023268"/>
    </source>
</evidence>
<name>A0A0L6W4H3_9FIRM</name>
<keyword evidence="5 15" id="KW-0227">DNA damage</keyword>
<feature type="binding site" evidence="15">
    <location>
        <position position="93"/>
    </location>
    <ligand>
        <name>DNA</name>
        <dbReference type="ChEBI" id="CHEBI:16991"/>
    </ligand>
</feature>
<feature type="active site" description="Proton donor; for beta-elimination activity" evidence="15">
    <location>
        <position position="59"/>
    </location>
</feature>
<evidence type="ECO:0000256" key="10">
    <source>
        <dbReference type="ARBA" id="ARBA00023204"/>
    </source>
</evidence>
<dbReference type="InterPro" id="IPR012319">
    <property type="entry name" value="FPG_cat"/>
</dbReference>
<dbReference type="SMART" id="SM00898">
    <property type="entry name" value="Fapy_DNA_glyco"/>
    <property type="match status" value="1"/>
</dbReference>
<evidence type="ECO:0000256" key="3">
    <source>
        <dbReference type="ARBA" id="ARBA00011245"/>
    </source>
</evidence>
<keyword evidence="9 15" id="KW-0238">DNA-binding</keyword>
<dbReference type="GO" id="GO:0034039">
    <property type="term" value="F:8-oxo-7,8-dihydroguanine DNA N-glycosylase activity"/>
    <property type="evidence" value="ECO:0007669"/>
    <property type="project" value="TreeGrafter"/>
</dbReference>
<dbReference type="SMART" id="SM01232">
    <property type="entry name" value="H2TH"/>
    <property type="match status" value="1"/>
</dbReference>
<keyword evidence="6 15" id="KW-0863">Zinc-finger</keyword>
<dbReference type="PANTHER" id="PTHR22993:SF9">
    <property type="entry name" value="FORMAMIDOPYRIMIDINE-DNA GLYCOSYLASE"/>
    <property type="match status" value="1"/>
</dbReference>
<dbReference type="AlphaFoldDB" id="A0A0L6W4H3"/>
<evidence type="ECO:0000256" key="5">
    <source>
        <dbReference type="ARBA" id="ARBA00022763"/>
    </source>
</evidence>
<keyword evidence="13 15" id="KW-0326">Glycosidase</keyword>
<feature type="domain" description="FPG-type" evidence="16">
    <location>
        <begin position="240"/>
        <end position="274"/>
    </location>
</feature>
<proteinExistence type="inferred from homology"/>
<dbReference type="InterPro" id="IPR015886">
    <property type="entry name" value="H2TH_FPG"/>
</dbReference>
<dbReference type="Pfam" id="PF06827">
    <property type="entry name" value="zf-FPG_IleRS"/>
    <property type="match status" value="1"/>
</dbReference>
<gene>
    <name evidence="15" type="primary">mutM</name>
    <name evidence="15" type="synonym">fpg</name>
    <name evidence="18" type="ORF">Tfer_0938</name>
</gene>
<keyword evidence="10 15" id="KW-0234">DNA repair</keyword>
<feature type="domain" description="Formamidopyrimidine-DNA glycosylase catalytic" evidence="17">
    <location>
        <begin position="2"/>
        <end position="115"/>
    </location>
</feature>
<comment type="catalytic activity">
    <reaction evidence="14 15">
        <text>2'-deoxyribonucleotide-(2'-deoxyribose 5'-phosphate)-2'-deoxyribonucleotide-DNA = a 3'-end 2'-deoxyribonucleotide-(2,3-dehydro-2,3-deoxyribose 5'-phosphate)-DNA + a 5'-end 5'-phospho-2'-deoxyribonucleoside-DNA + H(+)</text>
        <dbReference type="Rhea" id="RHEA:66592"/>
        <dbReference type="Rhea" id="RHEA-COMP:13180"/>
        <dbReference type="Rhea" id="RHEA-COMP:16897"/>
        <dbReference type="Rhea" id="RHEA-COMP:17067"/>
        <dbReference type="ChEBI" id="CHEBI:15378"/>
        <dbReference type="ChEBI" id="CHEBI:136412"/>
        <dbReference type="ChEBI" id="CHEBI:157695"/>
        <dbReference type="ChEBI" id="CHEBI:167181"/>
        <dbReference type="EC" id="4.2.99.18"/>
    </reaction>
</comment>
<feature type="binding site" evidence="15">
    <location>
        <position position="155"/>
    </location>
    <ligand>
        <name>DNA</name>
        <dbReference type="ChEBI" id="CHEBI:16991"/>
    </ligand>
</feature>
<dbReference type="PROSITE" id="PS51068">
    <property type="entry name" value="FPG_CAT"/>
    <property type="match status" value="1"/>
</dbReference>
<dbReference type="Gene3D" id="3.20.190.10">
    <property type="entry name" value="MutM-like, N-terminal"/>
    <property type="match status" value="1"/>
</dbReference>
<dbReference type="Pfam" id="PF01149">
    <property type="entry name" value="Fapy_DNA_glyco"/>
    <property type="match status" value="1"/>
</dbReference>
<evidence type="ECO:0000256" key="14">
    <source>
        <dbReference type="ARBA" id="ARBA00044632"/>
    </source>
</evidence>
<feature type="binding site" evidence="15">
    <location>
        <position position="112"/>
    </location>
    <ligand>
        <name>DNA</name>
        <dbReference type="ChEBI" id="CHEBI:16991"/>
    </ligand>
</feature>
<dbReference type="EC" id="3.2.2.23" evidence="15"/>
<dbReference type="CDD" id="cd08966">
    <property type="entry name" value="EcFpg-like_N"/>
    <property type="match status" value="1"/>
</dbReference>
<evidence type="ECO:0000259" key="17">
    <source>
        <dbReference type="PROSITE" id="PS51068"/>
    </source>
</evidence>
<keyword evidence="4 15" id="KW-0479">Metal-binding</keyword>
<dbReference type="NCBIfam" id="NF002211">
    <property type="entry name" value="PRK01103.1"/>
    <property type="match status" value="1"/>
</dbReference>
<dbReference type="PATRIC" id="fig|281456.6.peg.997"/>
<dbReference type="NCBIfam" id="TIGR00577">
    <property type="entry name" value="fpg"/>
    <property type="match status" value="1"/>
</dbReference>
<comment type="function">
    <text evidence="15">Involved in base excision repair of DNA damaged by oxidation or by mutagenic agents. Acts as DNA glycosylase that recognizes and removes damaged bases. Has a preference for oxidized purines, such as 7,8-dihydro-8-oxoguanine (8-oxoG). Has AP (apurinic/apyrimidinic) lyase activity and introduces nicks in the DNA strand. Cleaves the DNA backbone by beta-delta elimination to generate a single-strand break at the site of the removed base with both 3'- and 5'-phosphates.</text>
</comment>
<dbReference type="GO" id="GO:0006284">
    <property type="term" value="P:base-excision repair"/>
    <property type="evidence" value="ECO:0007669"/>
    <property type="project" value="InterPro"/>
</dbReference>
<evidence type="ECO:0000256" key="9">
    <source>
        <dbReference type="ARBA" id="ARBA00023125"/>
    </source>
</evidence>
<evidence type="ECO:0000256" key="11">
    <source>
        <dbReference type="ARBA" id="ARBA00023239"/>
    </source>
</evidence>
<dbReference type="InterPro" id="IPR000214">
    <property type="entry name" value="Znf_DNA_glyclase/AP_lyase"/>
</dbReference>
<dbReference type="HAMAP" id="MF_00103">
    <property type="entry name" value="Fapy_DNA_glycosyl"/>
    <property type="match status" value="1"/>
</dbReference>
<dbReference type="GO" id="GO:0003684">
    <property type="term" value="F:damaged DNA binding"/>
    <property type="evidence" value="ECO:0007669"/>
    <property type="project" value="InterPro"/>
</dbReference>
<comment type="catalytic activity">
    <reaction evidence="1 15">
        <text>Hydrolysis of DNA containing ring-opened 7-methylguanine residues, releasing 2,6-diamino-4-hydroxy-5-(N-methyl)formamidopyrimidine.</text>
        <dbReference type="EC" id="3.2.2.23"/>
    </reaction>
</comment>
<dbReference type="SUPFAM" id="SSF81624">
    <property type="entry name" value="N-terminal domain of MutM-like DNA repair proteins"/>
    <property type="match status" value="1"/>
</dbReference>
<accession>A0A0L6W4H3</accession>
<evidence type="ECO:0000313" key="18">
    <source>
        <dbReference type="EMBL" id="KNZ70376.1"/>
    </source>
</evidence>
<keyword evidence="7 15" id="KW-0378">Hydrolase</keyword>
<evidence type="ECO:0000256" key="2">
    <source>
        <dbReference type="ARBA" id="ARBA00009409"/>
    </source>
</evidence>
<feature type="active site" description="Proton donor" evidence="15">
    <location>
        <position position="3"/>
    </location>
</feature>